<keyword evidence="3" id="KW-1185">Reference proteome</keyword>
<accession>A0A4Y9R709</accession>
<evidence type="ECO:0000313" key="3">
    <source>
        <dbReference type="Proteomes" id="UP000298127"/>
    </source>
</evidence>
<dbReference type="RefSeq" id="WP_135118959.1">
    <property type="nucleotide sequence ID" value="NZ_SPQZ01000001.1"/>
</dbReference>
<protein>
    <recommendedName>
        <fullName evidence="4">Pilus assembly protein PilO</fullName>
    </recommendedName>
</protein>
<feature type="transmembrane region" description="Helical" evidence="1">
    <location>
        <begin position="7"/>
        <end position="26"/>
    </location>
</feature>
<reference evidence="2 3" key="1">
    <citation type="journal article" date="2018" name="J. Microbiol.">
        <title>Leifsonia flava sp. nov., a novel actinobacterium isolated from the rhizosphere of Aquilegia viridiflora.</title>
        <authorList>
            <person name="Cai Y."/>
            <person name="Tao W.Z."/>
            <person name="Ma Y.J."/>
            <person name="Cheng J."/>
            <person name="Zhang M.Y."/>
            <person name="Zhang Y.X."/>
        </authorList>
    </citation>
    <scope>NUCLEOTIDE SEQUENCE [LARGE SCALE GENOMIC DNA]</scope>
    <source>
        <strain evidence="2 3">SYP-B2174</strain>
    </source>
</reference>
<sequence>MNSRDRLWIIGAVLMAVVILAGGYFLGVSPQLAAASVADSSLQDVELQNAKLQAELTSLAADKAQIDQLNAQAATVSQGLPASADYPTFIRQIDAIAAAAGVTVESYDALDAVAYAPAAAPAAATPDADGGDAAAAAPAEDPAAAPVVAAPATYASGAVTSSNLMTLPITITVSADNSDKLFSFLHGVQFGARQFSVTTVDRTEDNTLTVDGFIYVLLPAGAGGAPAAASAPAG</sequence>
<keyword evidence="1" id="KW-0812">Transmembrane</keyword>
<comment type="caution">
    <text evidence="2">The sequence shown here is derived from an EMBL/GenBank/DDBJ whole genome shotgun (WGS) entry which is preliminary data.</text>
</comment>
<dbReference type="Proteomes" id="UP000298127">
    <property type="component" value="Unassembled WGS sequence"/>
</dbReference>
<dbReference type="EMBL" id="SPQZ01000001">
    <property type="protein sequence ID" value="TFW00121.1"/>
    <property type="molecule type" value="Genomic_DNA"/>
</dbReference>
<dbReference type="AlphaFoldDB" id="A0A4Y9R709"/>
<keyword evidence="1" id="KW-0472">Membrane</keyword>
<organism evidence="2 3">
    <name type="scientific">Orlajensenia leifsoniae</name>
    <dbReference type="NCBI Taxonomy" id="2561933"/>
    <lineage>
        <taxon>Bacteria</taxon>
        <taxon>Bacillati</taxon>
        <taxon>Actinomycetota</taxon>
        <taxon>Actinomycetes</taxon>
        <taxon>Micrococcales</taxon>
        <taxon>Microbacteriaceae</taxon>
        <taxon>Orlajensenia</taxon>
    </lineage>
</organism>
<evidence type="ECO:0000313" key="2">
    <source>
        <dbReference type="EMBL" id="TFW00121.1"/>
    </source>
</evidence>
<evidence type="ECO:0008006" key="4">
    <source>
        <dbReference type="Google" id="ProtNLM"/>
    </source>
</evidence>
<name>A0A4Y9R709_9MICO</name>
<proteinExistence type="predicted"/>
<evidence type="ECO:0000256" key="1">
    <source>
        <dbReference type="SAM" id="Phobius"/>
    </source>
</evidence>
<gene>
    <name evidence="2" type="ORF">E4M00_02710</name>
</gene>
<keyword evidence="1" id="KW-1133">Transmembrane helix</keyword>